<dbReference type="InterPro" id="IPR036097">
    <property type="entry name" value="HisK_dim/P_sf"/>
</dbReference>
<evidence type="ECO:0000256" key="5">
    <source>
        <dbReference type="ARBA" id="ARBA00022679"/>
    </source>
</evidence>
<dbReference type="RefSeq" id="WP_068550008.1">
    <property type="nucleotide sequence ID" value="NZ_AP013035.1"/>
</dbReference>
<evidence type="ECO:0000313" key="13">
    <source>
        <dbReference type="Proteomes" id="UP000063234"/>
    </source>
</evidence>
<keyword evidence="5" id="KW-0808">Transferase</keyword>
<dbReference type="EMBL" id="AP013035">
    <property type="protein sequence ID" value="BAT72014.1"/>
    <property type="molecule type" value="Genomic_DNA"/>
</dbReference>
<keyword evidence="9" id="KW-0472">Membrane</keyword>
<dbReference type="Proteomes" id="UP000063234">
    <property type="component" value="Chromosome"/>
</dbReference>
<dbReference type="PROSITE" id="PS50885">
    <property type="entry name" value="HAMP"/>
    <property type="match status" value="1"/>
</dbReference>
<gene>
    <name evidence="12" type="ORF">TST_1226</name>
</gene>
<dbReference type="GO" id="GO:0000155">
    <property type="term" value="F:phosphorelay sensor kinase activity"/>
    <property type="evidence" value="ECO:0007669"/>
    <property type="project" value="InterPro"/>
</dbReference>
<dbReference type="Pfam" id="PF00672">
    <property type="entry name" value="HAMP"/>
    <property type="match status" value="1"/>
</dbReference>
<dbReference type="PROSITE" id="PS50109">
    <property type="entry name" value="HIS_KIN"/>
    <property type="match status" value="1"/>
</dbReference>
<evidence type="ECO:0000259" key="11">
    <source>
        <dbReference type="PROSITE" id="PS50885"/>
    </source>
</evidence>
<dbReference type="SMART" id="SM00387">
    <property type="entry name" value="HATPase_c"/>
    <property type="match status" value="1"/>
</dbReference>
<dbReference type="Pfam" id="PF00512">
    <property type="entry name" value="HisKA"/>
    <property type="match status" value="1"/>
</dbReference>
<name>A0A0S3QUK7_THET7</name>
<keyword evidence="4" id="KW-0597">Phosphoprotein</keyword>
<comment type="catalytic activity">
    <reaction evidence="1">
        <text>ATP + protein L-histidine = ADP + protein N-phospho-L-histidine.</text>
        <dbReference type="EC" id="2.7.13.3"/>
    </reaction>
</comment>
<dbReference type="Gene3D" id="3.30.565.10">
    <property type="entry name" value="Histidine kinase-like ATPase, C-terminal domain"/>
    <property type="match status" value="1"/>
</dbReference>
<feature type="transmembrane region" description="Helical" evidence="9">
    <location>
        <begin position="189"/>
        <end position="210"/>
    </location>
</feature>
<proteinExistence type="predicted"/>
<keyword evidence="8" id="KW-0175">Coiled coil</keyword>
<dbReference type="CDD" id="cd06225">
    <property type="entry name" value="HAMP"/>
    <property type="match status" value="1"/>
</dbReference>
<dbReference type="KEGG" id="ttk:TST_1226"/>
<dbReference type="InterPro" id="IPR003594">
    <property type="entry name" value="HATPase_dom"/>
</dbReference>
<evidence type="ECO:0000313" key="12">
    <source>
        <dbReference type="EMBL" id="BAT72014.1"/>
    </source>
</evidence>
<evidence type="ECO:0000256" key="7">
    <source>
        <dbReference type="ARBA" id="ARBA00023012"/>
    </source>
</evidence>
<dbReference type="SUPFAM" id="SSF55874">
    <property type="entry name" value="ATPase domain of HSP90 chaperone/DNA topoisomerase II/histidine kinase"/>
    <property type="match status" value="1"/>
</dbReference>
<dbReference type="SMART" id="SM00304">
    <property type="entry name" value="HAMP"/>
    <property type="match status" value="1"/>
</dbReference>
<dbReference type="Pfam" id="PF02518">
    <property type="entry name" value="HATPase_c"/>
    <property type="match status" value="1"/>
</dbReference>
<evidence type="ECO:0000256" key="8">
    <source>
        <dbReference type="SAM" id="Coils"/>
    </source>
</evidence>
<accession>A0A0S3QUK7</accession>
<dbReference type="Gene3D" id="1.10.287.130">
    <property type="match status" value="1"/>
</dbReference>
<evidence type="ECO:0000256" key="2">
    <source>
        <dbReference type="ARBA" id="ARBA00004370"/>
    </source>
</evidence>
<keyword evidence="13" id="KW-1185">Reference proteome</keyword>
<sequence length="498" mass="56507">MIKLEEIKIKLTLILVATFLLLWISAYVFLAKRQEAAAIQSLRHQAEGIYHTILLSRHWISSHGGIYVKNGTQYTLITPSHFVSKLTNYAKVTNFFPYSVKIAVEKPKNPAHLPDYFEKKALKFLKQKQKAIWALEKHDEEIFFRYAAPLKFKTECTHCHLSMQNNSLGCISIKFRATDTIKNLKVNKMIIAGYTFLPAIAIFSLIFFWLHRLVLKPLKIFEEAANSIAQGNYRIRVNINTKDEWGRFAKQFNIMISKIENHQKELEEKVREATQKLQKVYEDFFANITHDLKTPITAIKGASEILSKKNLGEPYTTIIRKNVEKLNLLIEDILECTKLESGSIQLQKEIVDLGELLEDVLLSLNLLAEERKVKLKLKMANRDVELSVFCDPAKLQRAFANILHNAIKFSPSGGVVTIEVEPKEGKVEIKIMDQGPGIPEDLVNKVFDKFAKGKDSKGLGLGLTISKAIIEQHQGKVEISSIPGKGTTVIVTLPLTKN</sequence>
<dbReference type="EC" id="2.7.13.3" evidence="3"/>
<feature type="domain" description="HAMP" evidence="11">
    <location>
        <begin position="212"/>
        <end position="264"/>
    </location>
</feature>
<evidence type="ECO:0000256" key="3">
    <source>
        <dbReference type="ARBA" id="ARBA00012438"/>
    </source>
</evidence>
<feature type="coiled-coil region" evidence="8">
    <location>
        <begin position="249"/>
        <end position="283"/>
    </location>
</feature>
<dbReference type="InterPro" id="IPR050736">
    <property type="entry name" value="Sensor_HK_Regulatory"/>
</dbReference>
<feature type="domain" description="Histidine kinase" evidence="10">
    <location>
        <begin position="287"/>
        <end position="497"/>
    </location>
</feature>
<dbReference type="GO" id="GO:0016020">
    <property type="term" value="C:membrane"/>
    <property type="evidence" value="ECO:0007669"/>
    <property type="project" value="UniProtKB-SubCell"/>
</dbReference>
<evidence type="ECO:0000256" key="9">
    <source>
        <dbReference type="SAM" id="Phobius"/>
    </source>
</evidence>
<dbReference type="InterPro" id="IPR003660">
    <property type="entry name" value="HAMP_dom"/>
</dbReference>
<keyword evidence="7" id="KW-0902">Two-component regulatory system</keyword>
<comment type="subcellular location">
    <subcellularLocation>
        <location evidence="2">Membrane</location>
    </subcellularLocation>
</comment>
<dbReference type="STRING" id="1298851.TST_1226"/>
<dbReference type="InterPro" id="IPR004358">
    <property type="entry name" value="Sig_transdc_His_kin-like_C"/>
</dbReference>
<dbReference type="InterPro" id="IPR021796">
    <property type="entry name" value="Tll0287-like_dom"/>
</dbReference>
<dbReference type="SMART" id="SM00388">
    <property type="entry name" value="HisKA"/>
    <property type="match status" value="1"/>
</dbReference>
<dbReference type="SUPFAM" id="SSF158472">
    <property type="entry name" value="HAMP domain-like"/>
    <property type="match status" value="1"/>
</dbReference>
<dbReference type="PRINTS" id="PR00344">
    <property type="entry name" value="BCTRLSENSOR"/>
</dbReference>
<dbReference type="InterPro" id="IPR036890">
    <property type="entry name" value="HATPase_C_sf"/>
</dbReference>
<dbReference type="CDD" id="cd00075">
    <property type="entry name" value="HATPase"/>
    <property type="match status" value="1"/>
</dbReference>
<reference evidence="13" key="1">
    <citation type="journal article" date="2018" name="Science">
        <title>A primordial and reversible TCA cycle in a facultatively chemolithoautotrophic thermophile.</title>
        <authorList>
            <person name="Nunoura T."/>
            <person name="Chikaraishi Y."/>
            <person name="Izaki R."/>
            <person name="Suwa T."/>
            <person name="Sato T."/>
            <person name="Harada T."/>
            <person name="Mori K."/>
            <person name="Kato Y."/>
            <person name="Miyazaki M."/>
            <person name="Shimamura S."/>
            <person name="Yanagawa K."/>
            <person name="Shuto A."/>
            <person name="Ohkouchi N."/>
            <person name="Fujita N."/>
            <person name="Takaki Y."/>
            <person name="Atomi H."/>
            <person name="Takai K."/>
        </authorList>
    </citation>
    <scope>NUCLEOTIDE SEQUENCE [LARGE SCALE GENOMIC DNA]</scope>
    <source>
        <strain evidence="13">DSM 17441 / JCM 13301 / NBRC 103674 / ABI70S6</strain>
    </source>
</reference>
<evidence type="ECO:0000256" key="1">
    <source>
        <dbReference type="ARBA" id="ARBA00000085"/>
    </source>
</evidence>
<dbReference type="Gene3D" id="6.10.340.10">
    <property type="match status" value="1"/>
</dbReference>
<evidence type="ECO:0000259" key="10">
    <source>
        <dbReference type="PROSITE" id="PS50109"/>
    </source>
</evidence>
<dbReference type="PANTHER" id="PTHR43711">
    <property type="entry name" value="TWO-COMPONENT HISTIDINE KINASE"/>
    <property type="match status" value="1"/>
</dbReference>
<dbReference type="AlphaFoldDB" id="A0A0S3QUK7"/>
<dbReference type="Pfam" id="PF11845">
    <property type="entry name" value="Tll0287-like"/>
    <property type="match status" value="1"/>
</dbReference>
<evidence type="ECO:0000256" key="6">
    <source>
        <dbReference type="ARBA" id="ARBA00022777"/>
    </source>
</evidence>
<dbReference type="FunFam" id="3.30.565.10:FF:000006">
    <property type="entry name" value="Sensor histidine kinase WalK"/>
    <property type="match status" value="1"/>
</dbReference>
<keyword evidence="6 12" id="KW-0418">Kinase</keyword>
<dbReference type="PANTHER" id="PTHR43711:SF26">
    <property type="entry name" value="SENSOR HISTIDINE KINASE RCSC"/>
    <property type="match status" value="1"/>
</dbReference>
<organism evidence="12 13">
    <name type="scientific">Thermosulfidibacter takaii (strain DSM 17441 / JCM 13301 / NBRC 103674 / ABI70S6)</name>
    <dbReference type="NCBI Taxonomy" id="1298851"/>
    <lineage>
        <taxon>Bacteria</taxon>
        <taxon>Pseudomonadati</taxon>
        <taxon>Thermosulfidibacterota</taxon>
        <taxon>Thermosulfidibacteria</taxon>
        <taxon>Thermosulfidibacterales</taxon>
        <taxon>Thermosulfidibacteraceae</taxon>
    </lineage>
</organism>
<evidence type="ECO:0000256" key="4">
    <source>
        <dbReference type="ARBA" id="ARBA00022553"/>
    </source>
</evidence>
<protein>
    <recommendedName>
        <fullName evidence="3">histidine kinase</fullName>
        <ecNumber evidence="3">2.7.13.3</ecNumber>
    </recommendedName>
</protein>
<keyword evidence="9" id="KW-0812">Transmembrane</keyword>
<dbReference type="InterPro" id="IPR005467">
    <property type="entry name" value="His_kinase_dom"/>
</dbReference>
<dbReference type="CDD" id="cd00082">
    <property type="entry name" value="HisKA"/>
    <property type="match status" value="1"/>
</dbReference>
<dbReference type="InterPro" id="IPR003661">
    <property type="entry name" value="HisK_dim/P_dom"/>
</dbReference>
<feature type="transmembrane region" description="Helical" evidence="9">
    <location>
        <begin position="12"/>
        <end position="30"/>
    </location>
</feature>
<dbReference type="SUPFAM" id="SSF47384">
    <property type="entry name" value="Homodimeric domain of signal transducing histidine kinase"/>
    <property type="match status" value="1"/>
</dbReference>
<dbReference type="OrthoDB" id="9796330at2"/>
<keyword evidence="9" id="KW-1133">Transmembrane helix</keyword>